<keyword evidence="3" id="KW-0813">Transport</keyword>
<evidence type="ECO:0000259" key="6">
    <source>
        <dbReference type="Pfam" id="PF00496"/>
    </source>
</evidence>
<dbReference type="Pfam" id="PF00496">
    <property type="entry name" value="SBP_bac_5"/>
    <property type="match status" value="1"/>
</dbReference>
<dbReference type="GO" id="GO:0030313">
    <property type="term" value="C:cell envelope"/>
    <property type="evidence" value="ECO:0007669"/>
    <property type="project" value="UniProtKB-SubCell"/>
</dbReference>
<evidence type="ECO:0000256" key="5">
    <source>
        <dbReference type="SAM" id="MobiDB-lite"/>
    </source>
</evidence>
<dbReference type="GO" id="GO:0042597">
    <property type="term" value="C:periplasmic space"/>
    <property type="evidence" value="ECO:0007669"/>
    <property type="project" value="UniProtKB-ARBA"/>
</dbReference>
<dbReference type="InterPro" id="IPR000914">
    <property type="entry name" value="SBP_5_dom"/>
</dbReference>
<dbReference type="GO" id="GO:0015833">
    <property type="term" value="P:peptide transport"/>
    <property type="evidence" value="ECO:0007669"/>
    <property type="project" value="TreeGrafter"/>
</dbReference>
<name>A0A5J4JUI2_9CHLR</name>
<dbReference type="Gene3D" id="3.10.105.10">
    <property type="entry name" value="Dipeptide-binding Protein, Domain 3"/>
    <property type="match status" value="1"/>
</dbReference>
<evidence type="ECO:0000256" key="3">
    <source>
        <dbReference type="ARBA" id="ARBA00022448"/>
    </source>
</evidence>
<gene>
    <name evidence="7" type="ORF">KTAU_00630</name>
</gene>
<evidence type="ECO:0000313" key="7">
    <source>
        <dbReference type="EMBL" id="GER81424.1"/>
    </source>
</evidence>
<dbReference type="SUPFAM" id="SSF53850">
    <property type="entry name" value="Periplasmic binding protein-like II"/>
    <property type="match status" value="1"/>
</dbReference>
<dbReference type="CDD" id="cd08504">
    <property type="entry name" value="PBP2_OppA"/>
    <property type="match status" value="1"/>
</dbReference>
<dbReference type="EMBL" id="BKZV01000001">
    <property type="protein sequence ID" value="GER81424.1"/>
    <property type="molecule type" value="Genomic_DNA"/>
</dbReference>
<comment type="subcellular location">
    <subcellularLocation>
        <location evidence="1">Cell envelope</location>
    </subcellularLocation>
</comment>
<dbReference type="AlphaFoldDB" id="A0A5J4JUI2"/>
<dbReference type="GO" id="GO:0043190">
    <property type="term" value="C:ATP-binding cassette (ABC) transporter complex"/>
    <property type="evidence" value="ECO:0007669"/>
    <property type="project" value="InterPro"/>
</dbReference>
<comment type="similarity">
    <text evidence="2">Belongs to the bacterial solute-binding protein 5 family.</text>
</comment>
<accession>A0A5J4JUI2</accession>
<proteinExistence type="inferred from homology"/>
<dbReference type="PIRSF" id="PIRSF002741">
    <property type="entry name" value="MppA"/>
    <property type="match status" value="1"/>
</dbReference>
<evidence type="ECO:0000256" key="2">
    <source>
        <dbReference type="ARBA" id="ARBA00005695"/>
    </source>
</evidence>
<dbReference type="PANTHER" id="PTHR30290:SF10">
    <property type="entry name" value="PERIPLASMIC OLIGOPEPTIDE-BINDING PROTEIN-RELATED"/>
    <property type="match status" value="1"/>
</dbReference>
<dbReference type="PANTHER" id="PTHR30290">
    <property type="entry name" value="PERIPLASMIC BINDING COMPONENT OF ABC TRANSPORTER"/>
    <property type="match status" value="1"/>
</dbReference>
<evidence type="ECO:0000313" key="8">
    <source>
        <dbReference type="Proteomes" id="UP000334820"/>
    </source>
</evidence>
<dbReference type="Proteomes" id="UP000334820">
    <property type="component" value="Unassembled WGS sequence"/>
</dbReference>
<evidence type="ECO:0000256" key="4">
    <source>
        <dbReference type="ARBA" id="ARBA00022729"/>
    </source>
</evidence>
<reference evidence="7 8" key="1">
    <citation type="journal article" date="2019" name="Int. J. Syst. Evol. Microbiol.">
        <title>Thermogemmatispora aurantia sp. nov. and Thermogemmatispora argillosa sp. nov., within the class Ktedonobacteria, and emended description of the genus Thermogemmatispora.</title>
        <authorList>
            <person name="Zheng Y."/>
            <person name="Wang C.M."/>
            <person name="Sakai Y."/>
            <person name="Abe K."/>
            <person name="Yokota A."/>
            <person name="Yabe S."/>
        </authorList>
    </citation>
    <scope>NUCLEOTIDE SEQUENCE [LARGE SCALE GENOMIC DNA]</scope>
    <source>
        <strain evidence="7 8">A1-2</strain>
    </source>
</reference>
<keyword evidence="8" id="KW-1185">Reference proteome</keyword>
<feature type="region of interest" description="Disordered" evidence="5">
    <location>
        <begin position="23"/>
        <end position="44"/>
    </location>
</feature>
<dbReference type="Gene3D" id="3.90.76.10">
    <property type="entry name" value="Dipeptide-binding Protein, Domain 1"/>
    <property type="match status" value="1"/>
</dbReference>
<organism evidence="7 8">
    <name type="scientific">Thermogemmatispora aurantia</name>
    <dbReference type="NCBI Taxonomy" id="2045279"/>
    <lineage>
        <taxon>Bacteria</taxon>
        <taxon>Bacillati</taxon>
        <taxon>Chloroflexota</taxon>
        <taxon>Ktedonobacteria</taxon>
        <taxon>Thermogemmatisporales</taxon>
        <taxon>Thermogemmatisporaceae</taxon>
        <taxon>Thermogemmatispora</taxon>
    </lineage>
</organism>
<protein>
    <submittedName>
        <fullName evidence="7">ABC transporter substrate-binding protein</fullName>
    </submittedName>
</protein>
<sequence length="519" mass="57461">MSNSPAPTLRQVLVLPNVGTQDLNYLDPAQEPDANDPAQGPDPNSALALSMLYSGLVRTDKNLNVVPDQASWEISPDGRVYTFHLKPNIAFSDGTPVTAASYVYSLTRALLPEVKSPLAAVLEKPIVGASAVISGKSRVLAGVQAVDRYTLRITLTRPTPYFLASLTNELFFPVNQQLIERYGQSDWTEHAVGNGIGCGPFMVKAWEHNVKMILVPNPYYYGARPRLSEIDMIFVNDPATAYQQYRAGQFSLIWNIPQSDLPAARGLAGFVSNPQQETDMLFFNTHMPPFDNATVRQAFAYALDRTTLVQTLLKDAATLAPTLIPPGLPGYQTDYQGLPFDAEKARELLRSVYPDTALMPPIVLTYPTALLSRAEANALCSMWSSVLNISVKPLPVELNAYTDELSQHQVQLGFIQWYALYPDPHNWLAPNLLSGALHNESLWQNQTFDQLITQADQTSGEARFALYQQAEQLALEEVAILPLDHETINAIIPPWVHGISLNARGLYVEDWSQVYLSPH</sequence>
<dbReference type="GO" id="GO:1904680">
    <property type="term" value="F:peptide transmembrane transporter activity"/>
    <property type="evidence" value="ECO:0007669"/>
    <property type="project" value="TreeGrafter"/>
</dbReference>
<comment type="caution">
    <text evidence="7">The sequence shown here is derived from an EMBL/GenBank/DDBJ whole genome shotgun (WGS) entry which is preliminary data.</text>
</comment>
<evidence type="ECO:0000256" key="1">
    <source>
        <dbReference type="ARBA" id="ARBA00004196"/>
    </source>
</evidence>
<dbReference type="InterPro" id="IPR030678">
    <property type="entry name" value="Peptide/Ni-bd"/>
</dbReference>
<dbReference type="InterPro" id="IPR039424">
    <property type="entry name" value="SBP_5"/>
</dbReference>
<keyword evidence="4" id="KW-0732">Signal</keyword>
<feature type="domain" description="Solute-binding protein family 5" evidence="6">
    <location>
        <begin position="71"/>
        <end position="434"/>
    </location>
</feature>
<dbReference type="Gene3D" id="3.40.190.10">
    <property type="entry name" value="Periplasmic binding protein-like II"/>
    <property type="match status" value="1"/>
</dbReference>